<comment type="similarity">
    <text evidence="1">Belongs to the AB hydrolase superfamily. AB hydrolase 4 family.</text>
</comment>
<dbReference type="InterPro" id="IPR050960">
    <property type="entry name" value="AB_hydrolase_4_sf"/>
</dbReference>
<dbReference type="Proteomes" id="UP000076400">
    <property type="component" value="Unassembled WGS sequence"/>
</dbReference>
<sequence>MEDGTGDHLQGALHRPAGERGRPLAVLIHGLTGSQDSSYVCASALALLRAGYPVLRLSLRGAGALQSVCRQRYHAGRSVDLRRALGWLAPAALANGLVLAGYSLGGNMLLKLLGEGRGEGIGDLPVLAAASVSAPIDLAETSRRFRAPRNFLYHRWLLNRMKQEALNAPGLSETERQAILGSRDVYEYDDRFIAPGNGFAGAEDYYARCSALGFLATIRVPTLAIHAADDPWIPAAMYRGFDWADNPALTLLLASGGGHVGFHDREPVAWHDRCLLAFFAGFRISG</sequence>
<comment type="caution">
    <text evidence="6">The sequence shown here is derived from an EMBL/GenBank/DDBJ whole genome shotgun (WGS) entry which is preliminary data.</text>
</comment>
<dbReference type="PIRSF" id="PIRSF005211">
    <property type="entry name" value="Ab_hydro_YheT"/>
    <property type="match status" value="1"/>
</dbReference>
<dbReference type="PROSITE" id="PS01133">
    <property type="entry name" value="UPF0017"/>
    <property type="match status" value="1"/>
</dbReference>
<organism evidence="6 7">
    <name type="scientific">Oceanibaculum pacificum</name>
    <dbReference type="NCBI Taxonomy" id="580166"/>
    <lineage>
        <taxon>Bacteria</taxon>
        <taxon>Pseudomonadati</taxon>
        <taxon>Pseudomonadota</taxon>
        <taxon>Alphaproteobacteria</taxon>
        <taxon>Rhodospirillales</taxon>
        <taxon>Oceanibaculaceae</taxon>
        <taxon>Oceanibaculum</taxon>
    </lineage>
</organism>
<feature type="domain" description="AB hydrolase-1" evidence="5">
    <location>
        <begin position="26"/>
        <end position="265"/>
    </location>
</feature>
<dbReference type="AlphaFoldDB" id="A0A154W3T5"/>
<feature type="active site" description="Charge relay system" evidence="4">
    <location>
        <position position="230"/>
    </location>
</feature>
<dbReference type="GO" id="GO:0047372">
    <property type="term" value="F:monoacylglycerol lipase activity"/>
    <property type="evidence" value="ECO:0007669"/>
    <property type="project" value="TreeGrafter"/>
</dbReference>
<dbReference type="InterPro" id="IPR000073">
    <property type="entry name" value="AB_hydrolase_1"/>
</dbReference>
<gene>
    <name evidence="6" type="ORF">AUP43_08850</name>
</gene>
<keyword evidence="3" id="KW-0378">Hydrolase</keyword>
<evidence type="ECO:0000256" key="1">
    <source>
        <dbReference type="ARBA" id="ARBA00010884"/>
    </source>
</evidence>
<dbReference type="Gene3D" id="3.40.50.1820">
    <property type="entry name" value="alpha/beta hydrolase"/>
    <property type="match status" value="1"/>
</dbReference>
<feature type="active site" description="Charge relay system" evidence="4">
    <location>
        <position position="259"/>
    </location>
</feature>
<name>A0A154W3T5_9PROT</name>
<evidence type="ECO:0000313" key="6">
    <source>
        <dbReference type="EMBL" id="KZD08208.1"/>
    </source>
</evidence>
<evidence type="ECO:0000256" key="2">
    <source>
        <dbReference type="ARBA" id="ARBA00022487"/>
    </source>
</evidence>
<evidence type="ECO:0000259" key="5">
    <source>
        <dbReference type="Pfam" id="PF00561"/>
    </source>
</evidence>
<dbReference type="InterPro" id="IPR012020">
    <property type="entry name" value="ABHD4"/>
</dbReference>
<protein>
    <recommendedName>
        <fullName evidence="5">AB hydrolase-1 domain-containing protein</fullName>
    </recommendedName>
</protein>
<dbReference type="STRING" id="580166.AUP43_08850"/>
<evidence type="ECO:0000256" key="3">
    <source>
        <dbReference type="ARBA" id="ARBA00022801"/>
    </source>
</evidence>
<feature type="active site" description="Charge relay system" evidence="4">
    <location>
        <position position="103"/>
    </location>
</feature>
<dbReference type="SUPFAM" id="SSF53474">
    <property type="entry name" value="alpha/beta-Hydrolases"/>
    <property type="match status" value="1"/>
</dbReference>
<keyword evidence="2" id="KW-0719">Serine esterase</keyword>
<dbReference type="InterPro" id="IPR029058">
    <property type="entry name" value="AB_hydrolase_fold"/>
</dbReference>
<dbReference type="OrthoDB" id="332676at2"/>
<dbReference type="PANTHER" id="PTHR10794:SF94">
    <property type="entry name" value="ESTERASE YHET-RELATED"/>
    <property type="match status" value="1"/>
</dbReference>
<proteinExistence type="inferred from homology"/>
<dbReference type="EMBL" id="LPXN01000107">
    <property type="protein sequence ID" value="KZD08208.1"/>
    <property type="molecule type" value="Genomic_DNA"/>
</dbReference>
<evidence type="ECO:0000256" key="4">
    <source>
        <dbReference type="PIRSR" id="PIRSR005211-1"/>
    </source>
</evidence>
<dbReference type="InterPro" id="IPR000952">
    <property type="entry name" value="AB_hydrolase_4_CS"/>
</dbReference>
<reference evidence="6 7" key="1">
    <citation type="submission" date="2015-12" db="EMBL/GenBank/DDBJ databases">
        <title>Genome sequence of Oceanibaculum pacificum MCCC 1A02656.</title>
        <authorList>
            <person name="Lu L."/>
            <person name="Lai Q."/>
            <person name="Shao Z."/>
            <person name="Qian P."/>
        </authorList>
    </citation>
    <scope>NUCLEOTIDE SEQUENCE [LARGE SCALE GENOMIC DNA]</scope>
    <source>
        <strain evidence="6 7">MCCC 1A02656</strain>
    </source>
</reference>
<dbReference type="PANTHER" id="PTHR10794">
    <property type="entry name" value="ABHYDROLASE DOMAIN-CONTAINING PROTEIN"/>
    <property type="match status" value="1"/>
</dbReference>
<keyword evidence="7" id="KW-1185">Reference proteome</keyword>
<accession>A0A154W3T5</accession>
<dbReference type="GO" id="GO:0034338">
    <property type="term" value="F:short-chain carboxylesterase activity"/>
    <property type="evidence" value="ECO:0007669"/>
    <property type="project" value="TreeGrafter"/>
</dbReference>
<evidence type="ECO:0000313" key="7">
    <source>
        <dbReference type="Proteomes" id="UP000076400"/>
    </source>
</evidence>
<dbReference type="Pfam" id="PF00561">
    <property type="entry name" value="Abhydrolase_1"/>
    <property type="match status" value="1"/>
</dbReference>